<feature type="domain" description="GGDEF" evidence="2">
    <location>
        <begin position="184"/>
        <end position="305"/>
    </location>
</feature>
<evidence type="ECO:0000259" key="2">
    <source>
        <dbReference type="PROSITE" id="PS50887"/>
    </source>
</evidence>
<dbReference type="GO" id="GO:0005886">
    <property type="term" value="C:plasma membrane"/>
    <property type="evidence" value="ECO:0007669"/>
    <property type="project" value="TreeGrafter"/>
</dbReference>
<dbReference type="Pfam" id="PF00990">
    <property type="entry name" value="GGDEF"/>
    <property type="match status" value="1"/>
</dbReference>
<organism evidence="3 4">
    <name type="scientific">Solirubrobacter pauli</name>
    <dbReference type="NCBI Taxonomy" id="166793"/>
    <lineage>
        <taxon>Bacteria</taxon>
        <taxon>Bacillati</taxon>
        <taxon>Actinomycetota</taxon>
        <taxon>Thermoleophilia</taxon>
        <taxon>Solirubrobacterales</taxon>
        <taxon>Solirubrobacteraceae</taxon>
        <taxon>Solirubrobacter</taxon>
    </lineage>
</organism>
<gene>
    <name evidence="3" type="ORF">C8N24_3431</name>
</gene>
<name>A0A660LEQ5_9ACTN</name>
<dbReference type="PANTHER" id="PTHR45138">
    <property type="entry name" value="REGULATORY COMPONENTS OF SENSORY TRANSDUCTION SYSTEM"/>
    <property type="match status" value="1"/>
</dbReference>
<dbReference type="GO" id="GO:0043709">
    <property type="term" value="P:cell adhesion involved in single-species biofilm formation"/>
    <property type="evidence" value="ECO:0007669"/>
    <property type="project" value="TreeGrafter"/>
</dbReference>
<feature type="transmembrane region" description="Helical" evidence="1">
    <location>
        <begin position="52"/>
        <end position="70"/>
    </location>
</feature>
<dbReference type="SMART" id="SM00267">
    <property type="entry name" value="GGDEF"/>
    <property type="match status" value="1"/>
</dbReference>
<keyword evidence="1" id="KW-1133">Transmembrane helix</keyword>
<dbReference type="SUPFAM" id="SSF55073">
    <property type="entry name" value="Nucleotide cyclase"/>
    <property type="match status" value="1"/>
</dbReference>
<reference evidence="3 4" key="1">
    <citation type="submission" date="2018-10" db="EMBL/GenBank/DDBJ databases">
        <title>Genomic Encyclopedia of Archaeal and Bacterial Type Strains, Phase II (KMG-II): from individual species to whole genera.</title>
        <authorList>
            <person name="Goeker M."/>
        </authorList>
    </citation>
    <scope>NUCLEOTIDE SEQUENCE [LARGE SCALE GENOMIC DNA]</scope>
    <source>
        <strain evidence="3 4">DSM 14954</strain>
    </source>
</reference>
<accession>A0A660LEQ5</accession>
<sequence>MFVVGAVLTTLLPLLPGAEGAVLTPTLPIGIGAGVWGLHAALRRDWHIAPGWLMHAAVFLGVVCIAVAVADTGGVNSPARFLLLLSLVLPGYFFRSEEAWPYLGLVVLVHAFPLLYDPDAVGEALLGELLILLPCYWLLMFVLVAGKRGMVELRAQADALARQDPLTGLANRRALLEAISAASGMVGLLTLDVDDFKGINTLYGHPGGDRALVFVADALRTSSREQDLPARLGGDEFALLAPGIDAAGMEALAQRLMTEIRYGDVVRISAGWVIGPADPQQLLLEADEALRAAKRGGKNRALNYA</sequence>
<dbReference type="Proteomes" id="UP000278962">
    <property type="component" value="Unassembled WGS sequence"/>
</dbReference>
<dbReference type="InterPro" id="IPR043128">
    <property type="entry name" value="Rev_trsase/Diguanyl_cyclase"/>
</dbReference>
<evidence type="ECO:0000256" key="1">
    <source>
        <dbReference type="SAM" id="Phobius"/>
    </source>
</evidence>
<dbReference type="GO" id="GO:0052621">
    <property type="term" value="F:diguanylate cyclase activity"/>
    <property type="evidence" value="ECO:0007669"/>
    <property type="project" value="TreeGrafter"/>
</dbReference>
<dbReference type="NCBIfam" id="TIGR00254">
    <property type="entry name" value="GGDEF"/>
    <property type="match status" value="1"/>
</dbReference>
<comment type="caution">
    <text evidence="3">The sequence shown here is derived from an EMBL/GenBank/DDBJ whole genome shotgun (WGS) entry which is preliminary data.</text>
</comment>
<dbReference type="InterPro" id="IPR000160">
    <property type="entry name" value="GGDEF_dom"/>
</dbReference>
<dbReference type="AlphaFoldDB" id="A0A660LEQ5"/>
<evidence type="ECO:0000313" key="3">
    <source>
        <dbReference type="EMBL" id="RKQ93562.1"/>
    </source>
</evidence>
<proteinExistence type="predicted"/>
<dbReference type="EMBL" id="RBIL01000001">
    <property type="protein sequence ID" value="RKQ93562.1"/>
    <property type="molecule type" value="Genomic_DNA"/>
</dbReference>
<dbReference type="PANTHER" id="PTHR45138:SF9">
    <property type="entry name" value="DIGUANYLATE CYCLASE DGCM-RELATED"/>
    <property type="match status" value="1"/>
</dbReference>
<dbReference type="InterPro" id="IPR029787">
    <property type="entry name" value="Nucleotide_cyclase"/>
</dbReference>
<dbReference type="PROSITE" id="PS50887">
    <property type="entry name" value="GGDEF"/>
    <property type="match status" value="1"/>
</dbReference>
<dbReference type="CDD" id="cd01949">
    <property type="entry name" value="GGDEF"/>
    <property type="match status" value="1"/>
</dbReference>
<dbReference type="GO" id="GO:1902201">
    <property type="term" value="P:negative regulation of bacterial-type flagellum-dependent cell motility"/>
    <property type="evidence" value="ECO:0007669"/>
    <property type="project" value="TreeGrafter"/>
</dbReference>
<feature type="transmembrane region" description="Helical" evidence="1">
    <location>
        <begin position="125"/>
        <end position="146"/>
    </location>
</feature>
<evidence type="ECO:0000313" key="4">
    <source>
        <dbReference type="Proteomes" id="UP000278962"/>
    </source>
</evidence>
<protein>
    <submittedName>
        <fullName evidence="3">Diguanylate cyclase (GGDEF)-like protein</fullName>
    </submittedName>
</protein>
<keyword evidence="1" id="KW-0812">Transmembrane</keyword>
<keyword evidence="1" id="KW-0472">Membrane</keyword>
<dbReference type="Gene3D" id="3.30.70.270">
    <property type="match status" value="1"/>
</dbReference>
<dbReference type="InterPro" id="IPR050469">
    <property type="entry name" value="Diguanylate_Cyclase"/>
</dbReference>
<keyword evidence="4" id="KW-1185">Reference proteome</keyword>